<evidence type="ECO:0000256" key="7">
    <source>
        <dbReference type="SAM" id="MobiDB-lite"/>
    </source>
</evidence>
<comment type="cofactor">
    <cofactor evidence="6">
        <name>Mg(2+)</name>
        <dbReference type="ChEBI" id="CHEBI:18420"/>
    </cofactor>
    <text evidence="6">Binds 1 Mg(2+) ion per subunit.</text>
</comment>
<dbReference type="AlphaFoldDB" id="A0A9J6BHL4"/>
<dbReference type="Proteomes" id="UP001107558">
    <property type="component" value="Chromosome 4"/>
</dbReference>
<keyword evidence="4 6" id="KW-0460">Magnesium</keyword>
<dbReference type="GO" id="GO:0008253">
    <property type="term" value="F:5'-nucleotidase activity"/>
    <property type="evidence" value="ECO:0007669"/>
    <property type="project" value="TreeGrafter"/>
</dbReference>
<organism evidence="8 9">
    <name type="scientific">Polypedilum vanderplanki</name>
    <name type="common">Sleeping chironomid midge</name>
    <dbReference type="NCBI Taxonomy" id="319348"/>
    <lineage>
        <taxon>Eukaryota</taxon>
        <taxon>Metazoa</taxon>
        <taxon>Ecdysozoa</taxon>
        <taxon>Arthropoda</taxon>
        <taxon>Hexapoda</taxon>
        <taxon>Insecta</taxon>
        <taxon>Pterygota</taxon>
        <taxon>Neoptera</taxon>
        <taxon>Endopterygota</taxon>
        <taxon>Diptera</taxon>
        <taxon>Nematocera</taxon>
        <taxon>Chironomoidea</taxon>
        <taxon>Chironomidae</taxon>
        <taxon>Chironominae</taxon>
        <taxon>Polypedilum</taxon>
        <taxon>Polypedilum</taxon>
    </lineage>
</organism>
<evidence type="ECO:0000313" key="8">
    <source>
        <dbReference type="EMBL" id="KAG5669063.1"/>
    </source>
</evidence>
<evidence type="ECO:0008006" key="10">
    <source>
        <dbReference type="Google" id="ProtNLM"/>
    </source>
</evidence>
<sequence>METNNLTTNGADNKKFYKRETAHRIFVNRSLHLEKIKYIGMDLDYTIAEYNSPQYETLGFDLIKERLVTVGYPEEILEFQYDQSFPIRGLWFDTLYGNLLKVDAYGNILVCVHGFTFLKPQAIYDLYPNKFLQLDESRVYVLNTLFNLPETYLLACLVDFFTNSPQYQSERTGVKIGELFMSFRSIFQDVRGAVDFVHLHGDLKSKTVENLDYYVKKDSRLPLLLNRIRGSGIKTFLLTNSDYNFTNKIMTYLFDFNERPVGLSDNLKDHKNWRSYFDVIVVDARKPLFFGEGTILRQVDLKTEKLKVGTYLGSLQEDQIYSGGSCEVFTSLLGAKGKDVLYIGDHIFGDILKSKKKRGWRTFLVVPELQDELRVWTEKRQLFHDLQQLDIKLGEIYKNLDSSTKEKPDISALRNHVREVTHQMDMNYGMMGSLFRSGSRQTFFAWQVTRYADIYAATFLNLQFYPFSYMFRAPAMLLPHESTVEHQQKFKSEENHVPFKATRQFSHHDSLKPTTDHLVNARPPTPQSVTHYHDEDGDDDDSDDKKSDKPVSDEDQI</sequence>
<dbReference type="GO" id="GO:0046872">
    <property type="term" value="F:metal ion binding"/>
    <property type="evidence" value="ECO:0007669"/>
    <property type="project" value="UniProtKB-KW"/>
</dbReference>
<dbReference type="PANTHER" id="PTHR12103">
    <property type="entry name" value="5'-NUCLEOTIDASE DOMAIN-CONTAINING"/>
    <property type="match status" value="1"/>
</dbReference>
<reference evidence="8" key="1">
    <citation type="submission" date="2021-03" db="EMBL/GenBank/DDBJ databases">
        <title>Chromosome level genome of the anhydrobiotic midge Polypedilum vanderplanki.</title>
        <authorList>
            <person name="Yoshida Y."/>
            <person name="Kikawada T."/>
            <person name="Gusev O."/>
        </authorList>
    </citation>
    <scope>NUCLEOTIDE SEQUENCE</scope>
    <source>
        <strain evidence="8">NIAS01</strain>
        <tissue evidence="8">Whole body or cell culture</tissue>
    </source>
</reference>
<dbReference type="OrthoDB" id="10252832at2759"/>
<keyword evidence="2 6" id="KW-0479">Metal-binding</keyword>
<comment type="caution">
    <text evidence="8">The sequence shown here is derived from an EMBL/GenBank/DDBJ whole genome shotgun (WGS) entry which is preliminary data.</text>
</comment>
<dbReference type="FunFam" id="3.40.50.1000:FF:000021">
    <property type="entry name" value="NT5C2 isoform 1"/>
    <property type="match status" value="1"/>
</dbReference>
<feature type="active site" description="Nucleophile" evidence="5">
    <location>
        <position position="42"/>
    </location>
</feature>
<dbReference type="InterPro" id="IPR016695">
    <property type="entry name" value="Pur_nucleotidase"/>
</dbReference>
<name>A0A9J6BHL4_POLVA</name>
<feature type="active site" description="Proton donor" evidence="5">
    <location>
        <position position="44"/>
    </location>
</feature>
<evidence type="ECO:0000256" key="6">
    <source>
        <dbReference type="PIRSR" id="PIRSR017434-2"/>
    </source>
</evidence>
<dbReference type="InterPro" id="IPR008380">
    <property type="entry name" value="HAD-SF_hydro_IG_5-nucl"/>
</dbReference>
<evidence type="ECO:0000256" key="4">
    <source>
        <dbReference type="ARBA" id="ARBA00022842"/>
    </source>
</evidence>
<evidence type="ECO:0000313" key="9">
    <source>
        <dbReference type="Proteomes" id="UP001107558"/>
    </source>
</evidence>
<proteinExistence type="inferred from homology"/>
<dbReference type="CDD" id="cd07522">
    <property type="entry name" value="HAD_cN-II"/>
    <property type="match status" value="1"/>
</dbReference>
<dbReference type="GO" id="GO:0046037">
    <property type="term" value="P:GMP metabolic process"/>
    <property type="evidence" value="ECO:0007669"/>
    <property type="project" value="UniProtKB-ARBA"/>
</dbReference>
<protein>
    <recommendedName>
        <fullName evidence="10">Cytosolic purine 5'-nucleotidase</fullName>
    </recommendedName>
</protein>
<keyword evidence="3" id="KW-0378">Hydrolase</keyword>
<evidence type="ECO:0000256" key="5">
    <source>
        <dbReference type="PIRSR" id="PIRSR017434-1"/>
    </source>
</evidence>
<feature type="compositionally biased region" description="Basic and acidic residues" evidence="7">
    <location>
        <begin position="506"/>
        <end position="515"/>
    </location>
</feature>
<feature type="binding site" evidence="6">
    <location>
        <position position="44"/>
    </location>
    <ligand>
        <name>GMP</name>
        <dbReference type="ChEBI" id="CHEBI:58115"/>
    </ligand>
</feature>
<dbReference type="InterPro" id="IPR036412">
    <property type="entry name" value="HAD-like_sf"/>
</dbReference>
<feature type="region of interest" description="Disordered" evidence="7">
    <location>
        <begin position="503"/>
        <end position="557"/>
    </location>
</feature>
<evidence type="ECO:0000256" key="3">
    <source>
        <dbReference type="ARBA" id="ARBA00022801"/>
    </source>
</evidence>
<dbReference type="Gene3D" id="3.40.50.1000">
    <property type="entry name" value="HAD superfamily/HAD-like"/>
    <property type="match status" value="1"/>
</dbReference>
<dbReference type="Pfam" id="PF05761">
    <property type="entry name" value="5_nucleotid"/>
    <property type="match status" value="1"/>
</dbReference>
<comment type="similarity">
    <text evidence="1">Belongs to the 5'(3')-deoxyribonucleotidase family.</text>
</comment>
<feature type="binding site" evidence="6">
    <location>
        <position position="345"/>
    </location>
    <ligand>
        <name>Mg(2+)</name>
        <dbReference type="ChEBI" id="CHEBI:18420"/>
    </ligand>
</feature>
<dbReference type="PANTHER" id="PTHR12103:SF15">
    <property type="entry name" value="CYTOSOLIC PURINE 5'-NUCLEOTIDASE"/>
    <property type="match status" value="1"/>
</dbReference>
<feature type="compositionally biased region" description="Basic and acidic residues" evidence="7">
    <location>
        <begin position="543"/>
        <end position="557"/>
    </location>
</feature>
<dbReference type="EMBL" id="JADBJN010000004">
    <property type="protein sequence ID" value="KAG5669063.1"/>
    <property type="molecule type" value="Genomic_DNA"/>
</dbReference>
<feature type="binding site" evidence="6">
    <location>
        <position position="42"/>
    </location>
    <ligand>
        <name>Mg(2+)</name>
        <dbReference type="ChEBI" id="CHEBI:18420"/>
    </ligand>
</feature>
<dbReference type="InterPro" id="IPR023214">
    <property type="entry name" value="HAD_sf"/>
</dbReference>
<accession>A0A9J6BHL4</accession>
<dbReference type="PIRSF" id="PIRSF017434">
    <property type="entry name" value="Purine_5'-nucleotidase"/>
    <property type="match status" value="1"/>
</dbReference>
<dbReference type="NCBIfam" id="TIGR02244">
    <property type="entry name" value="HAD-IG-Ncltidse"/>
    <property type="match status" value="1"/>
</dbReference>
<dbReference type="SUPFAM" id="SSF56784">
    <property type="entry name" value="HAD-like"/>
    <property type="match status" value="1"/>
</dbReference>
<keyword evidence="9" id="KW-1185">Reference proteome</keyword>
<evidence type="ECO:0000256" key="2">
    <source>
        <dbReference type="ARBA" id="ARBA00022723"/>
    </source>
</evidence>
<gene>
    <name evidence="8" type="ORF">PVAND_016963</name>
</gene>
<evidence type="ECO:0000256" key="1">
    <source>
        <dbReference type="ARBA" id="ARBA00009589"/>
    </source>
</evidence>